<protein>
    <submittedName>
        <fullName evidence="1">Uncharacterized protein</fullName>
    </submittedName>
</protein>
<evidence type="ECO:0000313" key="2">
    <source>
        <dbReference type="Proteomes" id="UP001158500"/>
    </source>
</evidence>
<gene>
    <name evidence="1" type="ORF">N5C32_10930</name>
</gene>
<comment type="caution">
    <text evidence="1">The sequence shown here is derived from an EMBL/GenBank/DDBJ whole genome shotgun (WGS) entry which is preliminary data.</text>
</comment>
<name>A0AA42P9J2_STUST</name>
<organism evidence="1 2">
    <name type="scientific">Stutzerimonas stutzeri</name>
    <name type="common">Pseudomonas stutzeri</name>
    <dbReference type="NCBI Taxonomy" id="316"/>
    <lineage>
        <taxon>Bacteria</taxon>
        <taxon>Pseudomonadati</taxon>
        <taxon>Pseudomonadota</taxon>
        <taxon>Gammaproteobacteria</taxon>
        <taxon>Pseudomonadales</taxon>
        <taxon>Pseudomonadaceae</taxon>
        <taxon>Stutzerimonas</taxon>
    </lineage>
</organism>
<reference evidence="1" key="1">
    <citation type="submission" date="2022-09" db="EMBL/GenBank/DDBJ databases">
        <title>Intensive care unit water sources are persistently colonized with multi-drug resistant bacteria and are the site of extensive horizontal gene transfer of antibiotic resistance genes.</title>
        <authorList>
            <person name="Diorio-Toth L."/>
        </authorList>
    </citation>
    <scope>NUCLEOTIDE SEQUENCE</scope>
    <source>
        <strain evidence="1">GD03947</strain>
    </source>
</reference>
<accession>A0AA42P9J2</accession>
<dbReference type="EMBL" id="JAOCAE010000006">
    <property type="protein sequence ID" value="MDH1236553.1"/>
    <property type="molecule type" value="Genomic_DNA"/>
</dbReference>
<evidence type="ECO:0000313" key="1">
    <source>
        <dbReference type="EMBL" id="MDH1236553.1"/>
    </source>
</evidence>
<dbReference type="Proteomes" id="UP001158500">
    <property type="component" value="Unassembled WGS sequence"/>
</dbReference>
<dbReference type="RefSeq" id="WP_279641465.1">
    <property type="nucleotide sequence ID" value="NZ_JAOCAE010000006.1"/>
</dbReference>
<sequence>MRLRKVTPKHMLVAGVVLLLVSLAINSLFVRMTCSYYGYQTARDTRYAMFVGCMVKVQDTWIPRHELRVVQ</sequence>
<proteinExistence type="predicted"/>
<dbReference type="AlphaFoldDB" id="A0AA42P9J2"/>